<proteinExistence type="predicted"/>
<dbReference type="PROSITE" id="PS00201">
    <property type="entry name" value="FLAVODOXIN"/>
    <property type="match status" value="1"/>
</dbReference>
<sequence length="163" mass="19083">MIPMNNNKSLIVYFSLSGNTKEAAQVIQKDTGADIFRLTAKDPYPADYDDYAKRGDYERRHQIHPAIKNRILDWDKYQVIYLGFPTWWQQPPMIIHTLFDDYSFAGKTIVPFTTSMSTPMADSMPYIRKMAAKDHAQVVPGYRYDGDKQGMRKWLQREHLLEK</sequence>
<dbReference type="GO" id="GO:0016651">
    <property type="term" value="F:oxidoreductase activity, acting on NAD(P)H"/>
    <property type="evidence" value="ECO:0007669"/>
    <property type="project" value="UniProtKB-ARBA"/>
</dbReference>
<dbReference type="EMBL" id="CP047418">
    <property type="protein sequence ID" value="QLL77182.1"/>
    <property type="molecule type" value="Genomic_DNA"/>
</dbReference>
<accession>A0A7H9EIY4</accession>
<dbReference type="InterPro" id="IPR001226">
    <property type="entry name" value="Flavodoxin_CS"/>
</dbReference>
<organism evidence="2 3">
    <name type="scientific">Ligilactobacillus saerimneri</name>
    <dbReference type="NCBI Taxonomy" id="228229"/>
    <lineage>
        <taxon>Bacteria</taxon>
        <taxon>Bacillati</taxon>
        <taxon>Bacillota</taxon>
        <taxon>Bacilli</taxon>
        <taxon>Lactobacillales</taxon>
        <taxon>Lactobacillaceae</taxon>
        <taxon>Ligilactobacillus</taxon>
    </lineage>
</organism>
<dbReference type="InterPro" id="IPR029039">
    <property type="entry name" value="Flavoprotein-like_sf"/>
</dbReference>
<name>A0A7H9EIY4_9LACO</name>
<dbReference type="KEGG" id="lsw:GTO87_00150"/>
<dbReference type="Pfam" id="PF12682">
    <property type="entry name" value="Flavodoxin_4"/>
    <property type="match status" value="1"/>
</dbReference>
<dbReference type="PANTHER" id="PTHR39201:SF1">
    <property type="entry name" value="FLAVODOXIN-LIKE DOMAIN-CONTAINING PROTEIN"/>
    <property type="match status" value="1"/>
</dbReference>
<dbReference type="SUPFAM" id="SSF52218">
    <property type="entry name" value="Flavoproteins"/>
    <property type="match status" value="1"/>
</dbReference>
<dbReference type="AlphaFoldDB" id="A0A7H9EIY4"/>
<evidence type="ECO:0000259" key="1">
    <source>
        <dbReference type="Pfam" id="PF12682"/>
    </source>
</evidence>
<dbReference type="Gene3D" id="3.40.50.360">
    <property type="match status" value="1"/>
</dbReference>
<evidence type="ECO:0000313" key="2">
    <source>
        <dbReference type="EMBL" id="QLL77182.1"/>
    </source>
</evidence>
<dbReference type="GO" id="GO:0009055">
    <property type="term" value="F:electron transfer activity"/>
    <property type="evidence" value="ECO:0007669"/>
    <property type="project" value="InterPro"/>
</dbReference>
<dbReference type="Proteomes" id="UP000510886">
    <property type="component" value="Chromosome"/>
</dbReference>
<evidence type="ECO:0000313" key="3">
    <source>
        <dbReference type="Proteomes" id="UP000510886"/>
    </source>
</evidence>
<dbReference type="PANTHER" id="PTHR39201">
    <property type="entry name" value="EXPORTED PROTEIN-RELATED"/>
    <property type="match status" value="1"/>
</dbReference>
<reference evidence="2 3" key="1">
    <citation type="submission" date="2020-01" db="EMBL/GenBank/DDBJ databases">
        <title>Complete and circular genome sequences of six lactobacillus isolates from horses.</title>
        <authorList>
            <person name="Hassan H.M."/>
        </authorList>
    </citation>
    <scope>NUCLEOTIDE SEQUENCE [LARGE SCALE GENOMIC DNA]</scope>
    <source>
        <strain evidence="2 3">1A</strain>
    </source>
</reference>
<protein>
    <submittedName>
        <fullName evidence="2">Flavodoxin</fullName>
    </submittedName>
</protein>
<dbReference type="InterPro" id="IPR008254">
    <property type="entry name" value="Flavodoxin/NO_synth"/>
</dbReference>
<gene>
    <name evidence="2" type="ORF">GTO87_00150</name>
</gene>
<feature type="domain" description="Flavodoxin-like" evidence="1">
    <location>
        <begin position="8"/>
        <end position="154"/>
    </location>
</feature>
<dbReference type="GO" id="GO:0010181">
    <property type="term" value="F:FMN binding"/>
    <property type="evidence" value="ECO:0007669"/>
    <property type="project" value="InterPro"/>
</dbReference>